<evidence type="ECO:0000256" key="2">
    <source>
        <dbReference type="ARBA" id="ARBA00022679"/>
    </source>
</evidence>
<dbReference type="GO" id="GO:0070403">
    <property type="term" value="F:NAD+ binding"/>
    <property type="evidence" value="ECO:0007669"/>
    <property type="project" value="InterPro"/>
</dbReference>
<dbReference type="SUPFAM" id="SSF52467">
    <property type="entry name" value="DHS-like NAD/FAD-binding domain"/>
    <property type="match status" value="1"/>
</dbReference>
<dbReference type="GO" id="GO:0005634">
    <property type="term" value="C:nucleus"/>
    <property type="evidence" value="ECO:0007669"/>
    <property type="project" value="TreeGrafter"/>
</dbReference>
<evidence type="ECO:0000256" key="1">
    <source>
        <dbReference type="ARBA" id="ARBA00006924"/>
    </source>
</evidence>
<dbReference type="GO" id="GO:0031934">
    <property type="term" value="C:mating-type region heterochromatin"/>
    <property type="evidence" value="ECO:0007669"/>
    <property type="project" value="TreeGrafter"/>
</dbReference>
<sequence>MNKRSRPVYIREGSSRVQKSRRLIPSQLQLKEELSSKSNIVVISGAGISTNAGISDFYSSSRTNSSRNIFDALAYLIPERAAKLHNQVLTIFESASKSGLKPFDHLMEAWAQSGRLLRHYTQNVGCRSDRLPSLSRKTVMLHGRVDTLRCTIRPRHTLRVTTESFLQKINAQCPICDEEQEKRVLNGLRRRSTGKLRTSILLYNEPNPDNSEALVAFNDDLSRPVDAVVVVVGTRLQIGDLRAFVDDLCQGAGGTDCMTVWVNKNHQEPGITIGHHYIGDCDDFASLLLESICQDRR</sequence>
<dbReference type="OrthoDB" id="2919105at2759"/>
<comment type="caution">
    <text evidence="4">Lacks conserved residue(s) required for the propagation of feature annotation.</text>
</comment>
<protein>
    <submittedName>
        <fullName evidence="6">DHS-like NAD/FAD-binding domain-containing protein</fullName>
    </submittedName>
</protein>
<comment type="similarity">
    <text evidence="1">Belongs to the sirtuin family. Class I subfamily.</text>
</comment>
<feature type="domain" description="Deacetylase sirtuin-type" evidence="5">
    <location>
        <begin position="21"/>
        <end position="297"/>
    </location>
</feature>
<comment type="caution">
    <text evidence="6">The sequence shown here is derived from an EMBL/GenBank/DDBJ whole genome shotgun (WGS) entry which is preliminary data.</text>
</comment>
<evidence type="ECO:0000313" key="7">
    <source>
        <dbReference type="Proteomes" id="UP000700596"/>
    </source>
</evidence>
<dbReference type="Gene3D" id="3.40.50.1220">
    <property type="entry name" value="TPP-binding domain"/>
    <property type="match status" value="1"/>
</dbReference>
<dbReference type="InterPro" id="IPR003000">
    <property type="entry name" value="Sirtuin"/>
</dbReference>
<dbReference type="GO" id="GO:0017136">
    <property type="term" value="F:histone deacetylase activity, NAD-dependent"/>
    <property type="evidence" value="ECO:0007669"/>
    <property type="project" value="TreeGrafter"/>
</dbReference>
<evidence type="ECO:0000313" key="6">
    <source>
        <dbReference type="EMBL" id="KAH7111766.1"/>
    </source>
</evidence>
<accession>A0A9P9I8I1</accession>
<proteinExistence type="inferred from homology"/>
<gene>
    <name evidence="6" type="ORF">B0J11DRAFT_447331</name>
</gene>
<dbReference type="PANTHER" id="PTHR11085">
    <property type="entry name" value="NAD-DEPENDENT PROTEIN DEACYLASE SIRTUIN-5, MITOCHONDRIAL-RELATED"/>
    <property type="match status" value="1"/>
</dbReference>
<organism evidence="6 7">
    <name type="scientific">Dendryphion nanum</name>
    <dbReference type="NCBI Taxonomy" id="256645"/>
    <lineage>
        <taxon>Eukaryota</taxon>
        <taxon>Fungi</taxon>
        <taxon>Dikarya</taxon>
        <taxon>Ascomycota</taxon>
        <taxon>Pezizomycotina</taxon>
        <taxon>Dothideomycetes</taxon>
        <taxon>Pleosporomycetidae</taxon>
        <taxon>Pleosporales</taxon>
        <taxon>Torulaceae</taxon>
        <taxon>Dendryphion</taxon>
    </lineage>
</organism>
<evidence type="ECO:0000256" key="4">
    <source>
        <dbReference type="PROSITE-ProRule" id="PRU00236"/>
    </source>
</evidence>
<dbReference type="PROSITE" id="PS50305">
    <property type="entry name" value="SIRTUIN"/>
    <property type="match status" value="1"/>
</dbReference>
<keyword evidence="7" id="KW-1185">Reference proteome</keyword>
<dbReference type="InterPro" id="IPR026591">
    <property type="entry name" value="Sirtuin_cat_small_dom_sf"/>
</dbReference>
<keyword evidence="2" id="KW-0808">Transferase</keyword>
<evidence type="ECO:0000259" key="5">
    <source>
        <dbReference type="PROSITE" id="PS50305"/>
    </source>
</evidence>
<dbReference type="Proteomes" id="UP000700596">
    <property type="component" value="Unassembled WGS sequence"/>
</dbReference>
<evidence type="ECO:0000256" key="3">
    <source>
        <dbReference type="ARBA" id="ARBA00023027"/>
    </source>
</evidence>
<dbReference type="GO" id="GO:1990414">
    <property type="term" value="P:replication-born double-strand break repair via sister chromatid exchange"/>
    <property type="evidence" value="ECO:0007669"/>
    <property type="project" value="TreeGrafter"/>
</dbReference>
<name>A0A9P9I8I1_9PLEO</name>
<dbReference type="GO" id="GO:0000122">
    <property type="term" value="P:negative regulation of transcription by RNA polymerase II"/>
    <property type="evidence" value="ECO:0007669"/>
    <property type="project" value="TreeGrafter"/>
</dbReference>
<dbReference type="GO" id="GO:0031508">
    <property type="term" value="P:pericentric heterochromatin formation"/>
    <property type="evidence" value="ECO:0007669"/>
    <property type="project" value="TreeGrafter"/>
</dbReference>
<dbReference type="PANTHER" id="PTHR11085:SF15">
    <property type="entry name" value="NAD-DEPENDENT HISTONE DEACETYLASE HST4"/>
    <property type="match status" value="1"/>
</dbReference>
<dbReference type="InterPro" id="IPR026590">
    <property type="entry name" value="Ssirtuin_cat_dom"/>
</dbReference>
<dbReference type="EMBL" id="JAGMWT010000023">
    <property type="protein sequence ID" value="KAH7111766.1"/>
    <property type="molecule type" value="Genomic_DNA"/>
</dbReference>
<dbReference type="Pfam" id="PF02146">
    <property type="entry name" value="SIR2"/>
    <property type="match status" value="1"/>
</dbReference>
<keyword evidence="3" id="KW-0520">NAD</keyword>
<dbReference type="InterPro" id="IPR050134">
    <property type="entry name" value="NAD-dep_sirtuin_deacylases"/>
</dbReference>
<dbReference type="Gene3D" id="3.30.1600.10">
    <property type="entry name" value="SIR2/SIRT2 'Small Domain"/>
    <property type="match status" value="1"/>
</dbReference>
<reference evidence="6" key="1">
    <citation type="journal article" date="2021" name="Nat. Commun.">
        <title>Genetic determinants of endophytism in the Arabidopsis root mycobiome.</title>
        <authorList>
            <person name="Mesny F."/>
            <person name="Miyauchi S."/>
            <person name="Thiergart T."/>
            <person name="Pickel B."/>
            <person name="Atanasova L."/>
            <person name="Karlsson M."/>
            <person name="Huettel B."/>
            <person name="Barry K.W."/>
            <person name="Haridas S."/>
            <person name="Chen C."/>
            <person name="Bauer D."/>
            <person name="Andreopoulos W."/>
            <person name="Pangilinan J."/>
            <person name="LaButti K."/>
            <person name="Riley R."/>
            <person name="Lipzen A."/>
            <person name="Clum A."/>
            <person name="Drula E."/>
            <person name="Henrissat B."/>
            <person name="Kohler A."/>
            <person name="Grigoriev I.V."/>
            <person name="Martin F.M."/>
            <person name="Hacquard S."/>
        </authorList>
    </citation>
    <scope>NUCLEOTIDE SEQUENCE</scope>
    <source>
        <strain evidence="6">MPI-CAGE-CH-0243</strain>
    </source>
</reference>
<dbReference type="InterPro" id="IPR029035">
    <property type="entry name" value="DHS-like_NAD/FAD-binding_dom"/>
</dbReference>
<dbReference type="AlphaFoldDB" id="A0A9P9I8I1"/>
<dbReference type="GO" id="GO:0006282">
    <property type="term" value="P:regulation of DNA repair"/>
    <property type="evidence" value="ECO:0007669"/>
    <property type="project" value="TreeGrafter"/>
</dbReference>